<comment type="caution">
    <text evidence="3">The sequence shown here is derived from an EMBL/GenBank/DDBJ whole genome shotgun (WGS) entry which is preliminary data.</text>
</comment>
<dbReference type="InterPro" id="IPR018253">
    <property type="entry name" value="DnaJ_domain_CS"/>
</dbReference>
<dbReference type="PRINTS" id="PR00625">
    <property type="entry name" value="JDOMAIN"/>
</dbReference>
<feature type="compositionally biased region" description="Basic residues" evidence="1">
    <location>
        <begin position="368"/>
        <end position="378"/>
    </location>
</feature>
<feature type="region of interest" description="Disordered" evidence="1">
    <location>
        <begin position="296"/>
        <end position="378"/>
    </location>
</feature>
<proteinExistence type="predicted"/>
<dbReference type="PANTHER" id="PTHR44144:SF1">
    <property type="entry name" value="DNAJ HOMOLOG SUBFAMILY C MEMBER 9"/>
    <property type="match status" value="1"/>
</dbReference>
<evidence type="ECO:0000256" key="1">
    <source>
        <dbReference type="SAM" id="MobiDB-lite"/>
    </source>
</evidence>
<evidence type="ECO:0000259" key="2">
    <source>
        <dbReference type="PROSITE" id="PS50076"/>
    </source>
</evidence>
<feature type="compositionally biased region" description="Basic and acidic residues" evidence="1">
    <location>
        <begin position="346"/>
        <end position="364"/>
    </location>
</feature>
<dbReference type="EMBL" id="JBBBZM010000127">
    <property type="protein sequence ID" value="KAL0633387.1"/>
    <property type="molecule type" value="Genomic_DNA"/>
</dbReference>
<dbReference type="SUPFAM" id="SSF46565">
    <property type="entry name" value="Chaperone J-domain"/>
    <property type="match status" value="1"/>
</dbReference>
<organism evidence="3 4">
    <name type="scientific">Discina gigas</name>
    <dbReference type="NCBI Taxonomy" id="1032678"/>
    <lineage>
        <taxon>Eukaryota</taxon>
        <taxon>Fungi</taxon>
        <taxon>Dikarya</taxon>
        <taxon>Ascomycota</taxon>
        <taxon>Pezizomycotina</taxon>
        <taxon>Pezizomycetes</taxon>
        <taxon>Pezizales</taxon>
        <taxon>Discinaceae</taxon>
        <taxon>Discina</taxon>
    </lineage>
</organism>
<evidence type="ECO:0000313" key="3">
    <source>
        <dbReference type="EMBL" id="KAL0633387.1"/>
    </source>
</evidence>
<dbReference type="PROSITE" id="PS50076">
    <property type="entry name" value="DNAJ_2"/>
    <property type="match status" value="1"/>
</dbReference>
<dbReference type="PROSITE" id="PS00636">
    <property type="entry name" value="DNAJ_1"/>
    <property type="match status" value="1"/>
</dbReference>
<gene>
    <name evidence="3" type="ORF">Q9L58_007700</name>
</gene>
<dbReference type="PANTHER" id="PTHR44144">
    <property type="entry name" value="DNAJ HOMOLOG SUBFAMILY C MEMBER 9"/>
    <property type="match status" value="1"/>
</dbReference>
<dbReference type="Pfam" id="PF23302">
    <property type="entry name" value="HTH_DNAJC9"/>
    <property type="match status" value="1"/>
</dbReference>
<protein>
    <recommendedName>
        <fullName evidence="2">J domain-containing protein</fullName>
    </recommendedName>
</protein>
<dbReference type="CDD" id="cd06257">
    <property type="entry name" value="DnaJ"/>
    <property type="match status" value="1"/>
</dbReference>
<name>A0ABR3GCG5_9PEZI</name>
<feature type="compositionally biased region" description="Basic residues" evidence="1">
    <location>
        <begin position="310"/>
        <end position="320"/>
    </location>
</feature>
<evidence type="ECO:0000313" key="4">
    <source>
        <dbReference type="Proteomes" id="UP001447188"/>
    </source>
</evidence>
<dbReference type="InterPro" id="IPR052594">
    <property type="entry name" value="J_domain-containing_protein"/>
</dbReference>
<accession>A0ABR3GCG5</accession>
<reference evidence="3 4" key="1">
    <citation type="submission" date="2024-02" db="EMBL/GenBank/DDBJ databases">
        <title>Discinaceae phylogenomics.</title>
        <authorList>
            <person name="Dirks A.C."/>
            <person name="James T.Y."/>
        </authorList>
    </citation>
    <scope>NUCLEOTIDE SEQUENCE [LARGE SCALE GENOMIC DNA]</scope>
    <source>
        <strain evidence="3 4">ACD0624</strain>
    </source>
</reference>
<dbReference type="InterPro" id="IPR036869">
    <property type="entry name" value="J_dom_sf"/>
</dbReference>
<feature type="compositionally biased region" description="Acidic residues" evidence="1">
    <location>
        <begin position="324"/>
        <end position="333"/>
    </location>
</feature>
<sequence>MSDSDGESAGDFGDIDPYTVLSIPRSSTTPEIRTAYRRLALSVHPDKVPASERAAAHIKFQQLAFSYAVLNDEARRARYDATGSTSECAFGEDGEAFDWKAFFRQQVQDFVSPEAVERFKIEYQGSEEERLAVLEAYTSSQGSMNSIFERVMVSSVIDDEERFRTIIQTAINTGEVKAYKAFTKETAKSKKGRRKKAEEEAKEAEEYAKEIGVWDELYKKKKDTAKKEMVYSGGAEVEGDEEEVTKPKVNGRARGRLATSKGGDKVKQADDTSALEALIKSRQQNRQADFLSNLEAKYGAGGSEVNEKGSKKRTRGRGKKLAQDEEDENEEETAQPTEQEFLATRKRVENGMEKKGVRKEKAAESSKGVRRSKRVKTG</sequence>
<dbReference type="InterPro" id="IPR001623">
    <property type="entry name" value="DnaJ_domain"/>
</dbReference>
<feature type="region of interest" description="Disordered" evidence="1">
    <location>
        <begin position="222"/>
        <end position="269"/>
    </location>
</feature>
<keyword evidence="4" id="KW-1185">Reference proteome</keyword>
<dbReference type="Proteomes" id="UP001447188">
    <property type="component" value="Unassembled WGS sequence"/>
</dbReference>
<dbReference type="Gene3D" id="1.10.287.110">
    <property type="entry name" value="DnaJ domain"/>
    <property type="match status" value="1"/>
</dbReference>
<dbReference type="Pfam" id="PF00226">
    <property type="entry name" value="DnaJ"/>
    <property type="match status" value="1"/>
</dbReference>
<feature type="domain" description="J" evidence="2">
    <location>
        <begin position="16"/>
        <end position="83"/>
    </location>
</feature>
<dbReference type="InterPro" id="IPR056453">
    <property type="entry name" value="HTH_DNAJC9"/>
</dbReference>
<dbReference type="SMART" id="SM00271">
    <property type="entry name" value="DnaJ"/>
    <property type="match status" value="1"/>
</dbReference>